<proteinExistence type="predicted"/>
<keyword evidence="2" id="KW-1185">Reference proteome</keyword>
<name>A0A918ZZL0_9ACTN</name>
<comment type="caution">
    <text evidence="1">The sequence shown here is derived from an EMBL/GenBank/DDBJ whole genome shotgun (WGS) entry which is preliminary data.</text>
</comment>
<dbReference type="EMBL" id="BNBC01000017">
    <property type="protein sequence ID" value="GHE80026.1"/>
    <property type="molecule type" value="Genomic_DNA"/>
</dbReference>
<reference evidence="1" key="2">
    <citation type="submission" date="2020-09" db="EMBL/GenBank/DDBJ databases">
        <authorList>
            <person name="Sun Q."/>
            <person name="Ohkuma M."/>
        </authorList>
    </citation>
    <scope>NUCLEOTIDE SEQUENCE</scope>
    <source>
        <strain evidence="1">JCM 3302</strain>
    </source>
</reference>
<evidence type="ECO:0000313" key="2">
    <source>
        <dbReference type="Proteomes" id="UP000641386"/>
    </source>
</evidence>
<dbReference type="AlphaFoldDB" id="A0A918ZZL0"/>
<protein>
    <submittedName>
        <fullName evidence="1">Uncharacterized protein</fullName>
    </submittedName>
</protein>
<sequence length="223" mass="24695">MNLAPMPDHGRANRPEWQALWQQYEPVTTPLRSVGLVCDVDPCGGQTVLFVDLPDGSHLAIHDQEELPNRLEQVTGWIIQRGHRDNPTYDALVYDSTEGGEHAAHGADIVTMLAAIALHLKTLPDADTREAGTKLGELLLATAQRFAVSFLGVNSQHTGHGRIISGPFDSQGEAVKEYGWQTHLLEESGWELVHEQGGTTWPVTAWKRRDVLQIVYVSRQPLL</sequence>
<dbReference type="Proteomes" id="UP000641386">
    <property type="component" value="Unassembled WGS sequence"/>
</dbReference>
<organism evidence="1 2">
    <name type="scientific">Streptomyces spiralis</name>
    <dbReference type="NCBI Taxonomy" id="66376"/>
    <lineage>
        <taxon>Bacteria</taxon>
        <taxon>Bacillati</taxon>
        <taxon>Actinomycetota</taxon>
        <taxon>Actinomycetes</taxon>
        <taxon>Kitasatosporales</taxon>
        <taxon>Streptomycetaceae</taxon>
        <taxon>Streptomyces</taxon>
    </lineage>
</organism>
<evidence type="ECO:0000313" key="1">
    <source>
        <dbReference type="EMBL" id="GHE80026.1"/>
    </source>
</evidence>
<gene>
    <name evidence="1" type="ORF">GCM10014715_39210</name>
</gene>
<accession>A0A918ZZL0</accession>
<reference evidence="1" key="1">
    <citation type="journal article" date="2014" name="Int. J. Syst. Evol. Microbiol.">
        <title>Complete genome sequence of Corynebacterium casei LMG S-19264T (=DSM 44701T), isolated from a smear-ripened cheese.</title>
        <authorList>
            <consortium name="US DOE Joint Genome Institute (JGI-PGF)"/>
            <person name="Walter F."/>
            <person name="Albersmeier A."/>
            <person name="Kalinowski J."/>
            <person name="Ruckert C."/>
        </authorList>
    </citation>
    <scope>NUCLEOTIDE SEQUENCE</scope>
    <source>
        <strain evidence="1">JCM 3302</strain>
    </source>
</reference>